<dbReference type="FunFam" id="3.30.70.270:FF:000001">
    <property type="entry name" value="Diguanylate cyclase domain protein"/>
    <property type="match status" value="1"/>
</dbReference>
<evidence type="ECO:0000256" key="1">
    <source>
        <dbReference type="SAM" id="Coils"/>
    </source>
</evidence>
<dbReference type="InterPro" id="IPR035965">
    <property type="entry name" value="PAS-like_dom_sf"/>
</dbReference>
<dbReference type="SUPFAM" id="SSF55785">
    <property type="entry name" value="PYP-like sensor domain (PAS domain)"/>
    <property type="match status" value="2"/>
</dbReference>
<reference evidence="3" key="1">
    <citation type="submission" date="2012-03" db="EMBL/GenBank/DDBJ databases">
        <title>Functional metagenomics reveals considerable lignocellulase gene clusters in the gut microbiome of a wood-feeding higher termite.</title>
        <authorList>
            <person name="Liu N."/>
        </authorList>
    </citation>
    <scope>NUCLEOTIDE SEQUENCE</scope>
</reference>
<name>A0A806JZG1_9BACT</name>
<proteinExistence type="predicted"/>
<dbReference type="Pfam" id="PF00990">
    <property type="entry name" value="GGDEF"/>
    <property type="match status" value="1"/>
</dbReference>
<feature type="coiled-coil region" evidence="1">
    <location>
        <begin position="363"/>
        <end position="393"/>
    </location>
</feature>
<dbReference type="InterPro" id="IPR050469">
    <property type="entry name" value="Diguanylate_Cyclase"/>
</dbReference>
<dbReference type="CDD" id="cd01949">
    <property type="entry name" value="GGDEF"/>
    <property type="match status" value="1"/>
</dbReference>
<dbReference type="AlphaFoldDB" id="A0A806JZG1"/>
<sequence>MKPPVSKEQIAFDLLENIQASFAIYEVVVKDDKAVDLRMLWANQLYLNVVKLTLEKAVGMLFSQIAPKDISWIPLYGDVGLRKTGSQVVESYSVEAKQFIHVQAYSPAPGQVATVLHIRNRFVESEYEKDKEEKRIRAILGYIPEGLLFGELLYKSDGVPLDIHCLYVNQTFEIYEGLVANTLSGKNLYAVYPDKSKEGLAKCHEAVKENKELHYIKHDKSKRIIEVDIYPSGFNQVFVVQRDITISKNTEESLNNLQYILNGLDALIRVTDPVTKDILFVNDSLKRHYGIEINIVGQKCHKIFKSRDTSCDTCLCLQLDKEPDKIIKHKNYNSAAGRVYENIDRYIPWPDGRTVHLQHVSDITELVNAEREIEEKKKNLTDAEERIKLMLDATPLCCQLWSSDFELIDCNEAAVSLYGFKSKQEHIDRFGEILPEYQPDGQLSFTKSRMNIKKAITEGKCVFDWMHQLPDGTPIPSEVTLVRIKYKDSFVIAAYTRDLREIKILKEKAEEIYYDALTGIYNRRYLDEVLNGLIKSLSQTNGSLSLLMIDIDHFKLYNDTYGHNEGDNCLKTIAEILTKSITRETDFTARYGGEEFTVVLPHTDEDGARIIAEKLLENIRNAKIPHSSSKVAPYVTVSIGATTGKTNYFQSGSDYLKKADEMLYASKQGGRDRYNFSWLG</sequence>
<dbReference type="GO" id="GO:0043709">
    <property type="term" value="P:cell adhesion involved in single-species biofilm formation"/>
    <property type="evidence" value="ECO:0007669"/>
    <property type="project" value="TreeGrafter"/>
</dbReference>
<dbReference type="GO" id="GO:1902201">
    <property type="term" value="P:negative regulation of bacterial-type flagellum-dependent cell motility"/>
    <property type="evidence" value="ECO:0007669"/>
    <property type="project" value="TreeGrafter"/>
</dbReference>
<dbReference type="InterPro" id="IPR000014">
    <property type="entry name" value="PAS"/>
</dbReference>
<evidence type="ECO:0000313" key="3">
    <source>
        <dbReference type="EMBL" id="AGS52596.1"/>
    </source>
</evidence>
<accession>A0A806JZG1</accession>
<dbReference type="SUPFAM" id="SSF55073">
    <property type="entry name" value="Nucleotide cyclase"/>
    <property type="match status" value="1"/>
</dbReference>
<dbReference type="InterPro" id="IPR000160">
    <property type="entry name" value="GGDEF_dom"/>
</dbReference>
<evidence type="ECO:0000259" key="2">
    <source>
        <dbReference type="PROSITE" id="PS50887"/>
    </source>
</evidence>
<dbReference type="Pfam" id="PF13426">
    <property type="entry name" value="PAS_9"/>
    <property type="match status" value="2"/>
</dbReference>
<dbReference type="PANTHER" id="PTHR45138:SF9">
    <property type="entry name" value="DIGUANYLATE CYCLASE DGCM-RELATED"/>
    <property type="match status" value="1"/>
</dbReference>
<dbReference type="Gene3D" id="3.30.450.20">
    <property type="entry name" value="PAS domain"/>
    <property type="match status" value="3"/>
</dbReference>
<dbReference type="PANTHER" id="PTHR45138">
    <property type="entry name" value="REGULATORY COMPONENTS OF SENSORY TRANSDUCTION SYSTEM"/>
    <property type="match status" value="1"/>
</dbReference>
<dbReference type="NCBIfam" id="TIGR00254">
    <property type="entry name" value="GGDEF"/>
    <property type="match status" value="1"/>
</dbReference>
<dbReference type="InterPro" id="IPR029787">
    <property type="entry name" value="Nucleotide_cyclase"/>
</dbReference>
<dbReference type="PROSITE" id="PS50887">
    <property type="entry name" value="GGDEF"/>
    <property type="match status" value="1"/>
</dbReference>
<protein>
    <submittedName>
        <fullName evidence="3">Diguanylate cyclase</fullName>
    </submittedName>
</protein>
<dbReference type="SMART" id="SM00267">
    <property type="entry name" value="GGDEF"/>
    <property type="match status" value="1"/>
</dbReference>
<dbReference type="Gene3D" id="3.30.70.270">
    <property type="match status" value="1"/>
</dbReference>
<dbReference type="InterPro" id="IPR043128">
    <property type="entry name" value="Rev_trsase/Diguanyl_cyclase"/>
</dbReference>
<organism evidence="3">
    <name type="scientific">uncultured bacterium contig00042</name>
    <dbReference type="NCBI Taxonomy" id="1181529"/>
    <lineage>
        <taxon>Bacteria</taxon>
        <taxon>environmental samples</taxon>
    </lineage>
</organism>
<dbReference type="GO" id="GO:0005886">
    <property type="term" value="C:plasma membrane"/>
    <property type="evidence" value="ECO:0007669"/>
    <property type="project" value="TreeGrafter"/>
</dbReference>
<dbReference type="EMBL" id="JQ844202">
    <property type="protein sequence ID" value="AGS52596.1"/>
    <property type="molecule type" value="Genomic_DNA"/>
</dbReference>
<feature type="domain" description="GGDEF" evidence="2">
    <location>
        <begin position="542"/>
        <end position="679"/>
    </location>
</feature>
<dbReference type="GO" id="GO:0052621">
    <property type="term" value="F:diguanylate cyclase activity"/>
    <property type="evidence" value="ECO:0007669"/>
    <property type="project" value="TreeGrafter"/>
</dbReference>
<keyword evidence="1" id="KW-0175">Coiled coil</keyword>